<dbReference type="EMBL" id="DXGC01000072">
    <property type="protein sequence ID" value="HIW91598.1"/>
    <property type="molecule type" value="Genomic_DNA"/>
</dbReference>
<dbReference type="PROSITE" id="PS51257">
    <property type="entry name" value="PROKAR_LIPOPROTEIN"/>
    <property type="match status" value="1"/>
</dbReference>
<dbReference type="AlphaFoldDB" id="A0A9D1RQW0"/>
<name>A0A9D1RQW0_9CORY</name>
<accession>A0A9D1RQW0</accession>
<evidence type="ECO:0000256" key="2">
    <source>
        <dbReference type="ARBA" id="ARBA00008814"/>
    </source>
</evidence>
<dbReference type="PANTHER" id="PTHR30532">
    <property type="entry name" value="IRON III DICITRATE-BINDING PERIPLASMIC PROTEIN"/>
    <property type="match status" value="1"/>
</dbReference>
<dbReference type="GO" id="GO:1901678">
    <property type="term" value="P:iron coordination entity transport"/>
    <property type="evidence" value="ECO:0007669"/>
    <property type="project" value="UniProtKB-ARBA"/>
</dbReference>
<dbReference type="Gene3D" id="3.40.50.1980">
    <property type="entry name" value="Nitrogenase molybdenum iron protein domain"/>
    <property type="match status" value="2"/>
</dbReference>
<dbReference type="SUPFAM" id="SSF53807">
    <property type="entry name" value="Helical backbone' metal receptor"/>
    <property type="match status" value="1"/>
</dbReference>
<dbReference type="PANTHER" id="PTHR30532:SF25">
    <property type="entry name" value="IRON(III) DICITRATE-BINDING PERIPLASMIC PROTEIN"/>
    <property type="match status" value="1"/>
</dbReference>
<dbReference type="Pfam" id="PF01497">
    <property type="entry name" value="Peripla_BP_2"/>
    <property type="match status" value="1"/>
</dbReference>
<proteinExistence type="inferred from homology"/>
<feature type="chain" id="PRO_5039373583" evidence="5">
    <location>
        <begin position="31"/>
        <end position="317"/>
    </location>
</feature>
<gene>
    <name evidence="7" type="ORF">H9870_08060</name>
</gene>
<comment type="caution">
    <text evidence="7">The sequence shown here is derived from an EMBL/GenBank/DDBJ whole genome shotgun (WGS) entry which is preliminary data.</text>
</comment>
<feature type="domain" description="Fe/B12 periplasmic-binding" evidence="6">
    <location>
        <begin position="57"/>
        <end position="317"/>
    </location>
</feature>
<keyword evidence="3" id="KW-0813">Transport</keyword>
<dbReference type="GO" id="GO:0030288">
    <property type="term" value="C:outer membrane-bounded periplasmic space"/>
    <property type="evidence" value="ECO:0007669"/>
    <property type="project" value="TreeGrafter"/>
</dbReference>
<evidence type="ECO:0000259" key="6">
    <source>
        <dbReference type="PROSITE" id="PS50983"/>
    </source>
</evidence>
<reference evidence="7" key="2">
    <citation type="submission" date="2021-04" db="EMBL/GenBank/DDBJ databases">
        <authorList>
            <person name="Gilroy R."/>
        </authorList>
    </citation>
    <scope>NUCLEOTIDE SEQUENCE</scope>
    <source>
        <strain evidence="7">CHK32-1732</strain>
    </source>
</reference>
<comment type="subcellular location">
    <subcellularLocation>
        <location evidence="1">Cell envelope</location>
    </subcellularLocation>
</comment>
<dbReference type="Proteomes" id="UP000824190">
    <property type="component" value="Unassembled WGS sequence"/>
</dbReference>
<reference evidence="7" key="1">
    <citation type="journal article" date="2021" name="PeerJ">
        <title>Extensive microbial diversity within the chicken gut microbiome revealed by metagenomics and culture.</title>
        <authorList>
            <person name="Gilroy R."/>
            <person name="Ravi A."/>
            <person name="Getino M."/>
            <person name="Pursley I."/>
            <person name="Horton D.L."/>
            <person name="Alikhan N.F."/>
            <person name="Baker D."/>
            <person name="Gharbi K."/>
            <person name="Hall N."/>
            <person name="Watson M."/>
            <person name="Adriaenssens E.M."/>
            <person name="Foster-Nyarko E."/>
            <person name="Jarju S."/>
            <person name="Secka A."/>
            <person name="Antonio M."/>
            <person name="Oren A."/>
            <person name="Chaudhuri R.R."/>
            <person name="La Ragione R."/>
            <person name="Hildebrand F."/>
            <person name="Pallen M.J."/>
        </authorList>
    </citation>
    <scope>NUCLEOTIDE SEQUENCE</scope>
    <source>
        <strain evidence="7">CHK32-1732</strain>
    </source>
</reference>
<dbReference type="PROSITE" id="PS51318">
    <property type="entry name" value="TAT"/>
    <property type="match status" value="1"/>
</dbReference>
<comment type="similarity">
    <text evidence="2">Belongs to the bacterial solute-binding protein 8 family.</text>
</comment>
<evidence type="ECO:0000313" key="7">
    <source>
        <dbReference type="EMBL" id="HIW91598.1"/>
    </source>
</evidence>
<evidence type="ECO:0000256" key="4">
    <source>
        <dbReference type="ARBA" id="ARBA00022729"/>
    </source>
</evidence>
<keyword evidence="4 5" id="KW-0732">Signal</keyword>
<sequence>MSRRTLSTAPLNRRSFLVGTLATGAAAVLAACSSGDDSLSESGDDSASDGSDEQTPRVIALSTGHLDHLLLLGIVPVGLAVAKSSGTDTRGIPDYITERFGDDLDLSAIEIVGERQTPDLEQMATLEPDLILSNDRTEQNQLDQYADIAEVVTTNGGSEQWKDDLAILADAVDRREQADEFLDDYEKRAKEWGESRSGNPSISLIRGRGDEYLTFGPLSLAGSVAADAGLERPESQQFTDSASMDLATENAAMLDADYLFYGFAGESGEFAETDTWKRLPVVADGNAYEVDLDPWFLNASLVAAEVVLDDMIEIIGE</sequence>
<protein>
    <submittedName>
        <fullName evidence="7">ABC transporter substrate-binding protein</fullName>
    </submittedName>
</protein>
<feature type="signal peptide" evidence="5">
    <location>
        <begin position="1"/>
        <end position="30"/>
    </location>
</feature>
<dbReference type="InterPro" id="IPR006311">
    <property type="entry name" value="TAT_signal"/>
</dbReference>
<dbReference type="PROSITE" id="PS50983">
    <property type="entry name" value="FE_B12_PBP"/>
    <property type="match status" value="1"/>
</dbReference>
<evidence type="ECO:0000256" key="5">
    <source>
        <dbReference type="SAM" id="SignalP"/>
    </source>
</evidence>
<dbReference type="InterPro" id="IPR019546">
    <property type="entry name" value="TAT_signal_bac_arc"/>
</dbReference>
<dbReference type="Pfam" id="PF10518">
    <property type="entry name" value="TAT_signal"/>
    <property type="match status" value="1"/>
</dbReference>
<evidence type="ECO:0000256" key="3">
    <source>
        <dbReference type="ARBA" id="ARBA00022448"/>
    </source>
</evidence>
<dbReference type="InterPro" id="IPR002491">
    <property type="entry name" value="ABC_transptr_periplasmic_BD"/>
</dbReference>
<dbReference type="InterPro" id="IPR051313">
    <property type="entry name" value="Bact_iron-sidero_bind"/>
</dbReference>
<evidence type="ECO:0000256" key="1">
    <source>
        <dbReference type="ARBA" id="ARBA00004196"/>
    </source>
</evidence>
<organism evidence="7 8">
    <name type="scientific">Candidatus Corynebacterium avicola</name>
    <dbReference type="NCBI Taxonomy" id="2838527"/>
    <lineage>
        <taxon>Bacteria</taxon>
        <taxon>Bacillati</taxon>
        <taxon>Actinomycetota</taxon>
        <taxon>Actinomycetes</taxon>
        <taxon>Mycobacteriales</taxon>
        <taxon>Corynebacteriaceae</taxon>
        <taxon>Corynebacterium</taxon>
    </lineage>
</organism>
<evidence type="ECO:0000313" key="8">
    <source>
        <dbReference type="Proteomes" id="UP000824190"/>
    </source>
</evidence>